<dbReference type="PANTHER" id="PTHR43284:SF1">
    <property type="entry name" value="ASPARAGINE SYNTHETASE"/>
    <property type="match status" value="1"/>
</dbReference>
<feature type="binding site" evidence="10">
    <location>
        <begin position="392"/>
        <end position="393"/>
    </location>
    <ligand>
        <name>ATP</name>
        <dbReference type="ChEBI" id="CHEBI:30616"/>
    </ligand>
</feature>
<evidence type="ECO:0000256" key="3">
    <source>
        <dbReference type="ARBA" id="ARBA00012737"/>
    </source>
</evidence>
<evidence type="ECO:0000256" key="11">
    <source>
        <dbReference type="PIRSR" id="PIRSR001589-3"/>
    </source>
</evidence>
<dbReference type="GO" id="GO:0005829">
    <property type="term" value="C:cytosol"/>
    <property type="evidence" value="ECO:0007669"/>
    <property type="project" value="TreeGrafter"/>
</dbReference>
<reference evidence="15 16" key="1">
    <citation type="submission" date="2017-11" db="EMBL/GenBank/DDBJ databases">
        <title>Evolution of Phototrophy in the Chloroflexi Phylum Driven by Horizontal Gene Transfer.</title>
        <authorList>
            <person name="Ward L.M."/>
            <person name="Hemp J."/>
            <person name="Shih P.M."/>
            <person name="Mcglynn S.E."/>
            <person name="Fischer W."/>
        </authorList>
    </citation>
    <scope>NUCLEOTIDE SEQUENCE [LARGE SCALE GENOMIC DNA]</scope>
    <source>
        <strain evidence="14">CP1_1M</strain>
        <strain evidence="13">JP3_13</strain>
    </source>
</reference>
<comment type="caution">
    <text evidence="14">The sequence shown here is derived from an EMBL/GenBank/DDBJ whole genome shotgun (WGS) entry which is preliminary data.</text>
</comment>
<evidence type="ECO:0000313" key="15">
    <source>
        <dbReference type="Proteomes" id="UP000228947"/>
    </source>
</evidence>
<evidence type="ECO:0000256" key="10">
    <source>
        <dbReference type="PIRSR" id="PIRSR001589-2"/>
    </source>
</evidence>
<evidence type="ECO:0000256" key="7">
    <source>
        <dbReference type="ARBA" id="ARBA00022962"/>
    </source>
</evidence>
<feature type="site" description="Important for beta-aspartyl-AMP intermediate formation" evidence="11">
    <location>
        <position position="394"/>
    </location>
</feature>
<dbReference type="CDD" id="cd01991">
    <property type="entry name" value="Asn_synthase_B_C"/>
    <property type="match status" value="1"/>
</dbReference>
<dbReference type="Pfam" id="PF00733">
    <property type="entry name" value="Asn_synthase"/>
    <property type="match status" value="1"/>
</dbReference>
<dbReference type="InterPro" id="IPR014729">
    <property type="entry name" value="Rossmann-like_a/b/a_fold"/>
</dbReference>
<comment type="pathway">
    <text evidence="1">Amino-acid biosynthesis; L-asparagine biosynthesis; L-asparagine from L-aspartate (L-Gln route): step 1/1.</text>
</comment>
<proteinExistence type="inferred from homology"/>
<keyword evidence="6 9" id="KW-0061">Asparagine biosynthesis</keyword>
<dbReference type="GO" id="GO:0004066">
    <property type="term" value="F:asparagine synthase (glutamine-hydrolyzing) activity"/>
    <property type="evidence" value="ECO:0007669"/>
    <property type="project" value="UniProtKB-EC"/>
</dbReference>
<evidence type="ECO:0000256" key="6">
    <source>
        <dbReference type="ARBA" id="ARBA00022888"/>
    </source>
</evidence>
<sequence length="670" mass="75878">MHRPLNSCIMSLELAMQSTRDNKTMCGIYGHFSRNISDSNLVKLMGASLVHRGPDGQSIHQEPHLTFGATRLAIIDLSAPPGVLFNENRTVAVAFNGEIYNHQALRAELEAKGHCFATRTDTEVLVHAYEEWNIGLLERLRGMFAFALWDGAQLLLARDRLGEKPLYYAEWDGDFYFASELKALLRSPKAQRCLNLQALMCYLTLGYAPPPLTPFEDIHKLGAGEYLLVTAQGLRKARYWQAKVDQAERRALPYPEAVRSVRKALEEAVANCLISDVPVGIFLSGGVDSSAIVALAARQLGARLHTFTVGYDFPEGSQNDLKFNVDVRYAQLIAQRYGTQHHVIRIPQDERLAQRLPYLVYSIDEPNVQPPMVQVAHVAALARQNGVPVMLSGEAADELFFGYEYYRLDHRLAQYLKVPALLRHHVLDRLLKRLPQRFSALQNLAKRAQLTDPVARYLTWTQLMAPERYSSLLRDQSAAQVQQQALYAMISQWLMAPRSDHFAERIAYADLNLNMAENLNMRLDKMSMAVSVEVRSPFQDYRLAELALSLPFSYKLSTQRTKIVLRDAVRDLLPEAILKRPKWGFFPPAAKWLRGALRPLLERFVSPSAVAKVGLFKPEAVQEIVEAHHTSQRYELWAIWGLLVFHIWHAIYVSGELTLESPLPAAQLLF</sequence>
<feature type="active site" description="For GATase activity" evidence="9">
    <location>
        <position position="26"/>
    </location>
</feature>
<dbReference type="InterPro" id="IPR033738">
    <property type="entry name" value="AsnB_N"/>
</dbReference>
<dbReference type="EMBL" id="PGTM01000037">
    <property type="protein sequence ID" value="PJF36696.1"/>
    <property type="molecule type" value="Genomic_DNA"/>
</dbReference>
<dbReference type="SUPFAM" id="SSF52402">
    <property type="entry name" value="Adenine nucleotide alpha hydrolases-like"/>
    <property type="match status" value="1"/>
</dbReference>
<dbReference type="Proteomes" id="UP000228947">
    <property type="component" value="Unassembled WGS sequence"/>
</dbReference>
<dbReference type="Gene3D" id="3.40.50.620">
    <property type="entry name" value="HUPs"/>
    <property type="match status" value="1"/>
</dbReference>
<dbReference type="AlphaFoldDB" id="A0A2M8PY46"/>
<keyword evidence="5 10" id="KW-0067">ATP-binding</keyword>
<comment type="catalytic activity">
    <reaction evidence="8">
        <text>L-aspartate + L-glutamine + ATP + H2O = L-asparagine + L-glutamate + AMP + diphosphate + H(+)</text>
        <dbReference type="Rhea" id="RHEA:12228"/>
        <dbReference type="ChEBI" id="CHEBI:15377"/>
        <dbReference type="ChEBI" id="CHEBI:15378"/>
        <dbReference type="ChEBI" id="CHEBI:29985"/>
        <dbReference type="ChEBI" id="CHEBI:29991"/>
        <dbReference type="ChEBI" id="CHEBI:30616"/>
        <dbReference type="ChEBI" id="CHEBI:33019"/>
        <dbReference type="ChEBI" id="CHEBI:58048"/>
        <dbReference type="ChEBI" id="CHEBI:58359"/>
        <dbReference type="ChEBI" id="CHEBI:456215"/>
        <dbReference type="EC" id="6.3.5.4"/>
    </reaction>
</comment>
<dbReference type="CDD" id="cd00712">
    <property type="entry name" value="AsnB"/>
    <property type="match status" value="1"/>
</dbReference>
<accession>A0A2M8PY46</accession>
<evidence type="ECO:0000313" key="16">
    <source>
        <dbReference type="Proteomes" id="UP000229681"/>
    </source>
</evidence>
<feature type="domain" description="Glutamine amidotransferase type-2" evidence="12">
    <location>
        <begin position="26"/>
        <end position="232"/>
    </location>
</feature>
<keyword evidence="9" id="KW-0028">Amino-acid biosynthesis</keyword>
<dbReference type="EC" id="6.3.5.4" evidence="3"/>
<evidence type="ECO:0000256" key="2">
    <source>
        <dbReference type="ARBA" id="ARBA00005752"/>
    </source>
</evidence>
<protein>
    <recommendedName>
        <fullName evidence="3">asparagine synthase (glutamine-hydrolyzing)</fullName>
        <ecNumber evidence="3">6.3.5.4</ecNumber>
    </recommendedName>
</protein>
<evidence type="ECO:0000256" key="8">
    <source>
        <dbReference type="ARBA" id="ARBA00048741"/>
    </source>
</evidence>
<evidence type="ECO:0000256" key="5">
    <source>
        <dbReference type="ARBA" id="ARBA00022840"/>
    </source>
</evidence>
<evidence type="ECO:0000313" key="14">
    <source>
        <dbReference type="EMBL" id="PJF42453.1"/>
    </source>
</evidence>
<dbReference type="Gene3D" id="3.60.20.10">
    <property type="entry name" value="Glutamine Phosphoribosylpyrophosphate, subunit 1, domain 1"/>
    <property type="match status" value="1"/>
</dbReference>
<evidence type="ECO:0000256" key="1">
    <source>
        <dbReference type="ARBA" id="ARBA00005187"/>
    </source>
</evidence>
<organism evidence="14 15">
    <name type="scientific">Candidatus Thermofonsia Clade 1 bacterium</name>
    <dbReference type="NCBI Taxonomy" id="2364210"/>
    <lineage>
        <taxon>Bacteria</taxon>
        <taxon>Bacillati</taxon>
        <taxon>Chloroflexota</taxon>
        <taxon>Candidatus Thermofontia</taxon>
        <taxon>Candidatus Thermofonsia Clade 1</taxon>
    </lineage>
</organism>
<evidence type="ECO:0000256" key="9">
    <source>
        <dbReference type="PIRSR" id="PIRSR001589-1"/>
    </source>
</evidence>
<dbReference type="InterPro" id="IPR006426">
    <property type="entry name" value="Asn_synth_AEB"/>
</dbReference>
<keyword evidence="7 9" id="KW-0315">Glutamine amidotransferase</keyword>
<feature type="binding site" evidence="10">
    <location>
        <position position="121"/>
    </location>
    <ligand>
        <name>L-glutamine</name>
        <dbReference type="ChEBI" id="CHEBI:58359"/>
    </ligand>
</feature>
<dbReference type="Pfam" id="PF13537">
    <property type="entry name" value="GATase_7"/>
    <property type="match status" value="1"/>
</dbReference>
<dbReference type="InterPro" id="IPR051786">
    <property type="entry name" value="ASN_synthetase/amidase"/>
</dbReference>
<dbReference type="PIRSF" id="PIRSF001589">
    <property type="entry name" value="Asn_synthetase_glu-h"/>
    <property type="match status" value="1"/>
</dbReference>
<accession>A0A2M8PGM3</accession>
<dbReference type="GO" id="GO:0006529">
    <property type="term" value="P:asparagine biosynthetic process"/>
    <property type="evidence" value="ECO:0007669"/>
    <property type="project" value="UniProtKB-KW"/>
</dbReference>
<dbReference type="PROSITE" id="PS51278">
    <property type="entry name" value="GATASE_TYPE_2"/>
    <property type="match status" value="1"/>
</dbReference>
<comment type="similarity">
    <text evidence="2">Belongs to the asparagine synthetase family.</text>
</comment>
<dbReference type="InterPro" id="IPR017932">
    <property type="entry name" value="GATase_2_dom"/>
</dbReference>
<evidence type="ECO:0000259" key="12">
    <source>
        <dbReference type="PROSITE" id="PS51278"/>
    </source>
</evidence>
<feature type="binding site" evidence="10">
    <location>
        <position position="309"/>
    </location>
    <ligand>
        <name>ATP</name>
        <dbReference type="ChEBI" id="CHEBI:30616"/>
    </ligand>
</feature>
<dbReference type="InterPro" id="IPR029055">
    <property type="entry name" value="Ntn_hydrolases_N"/>
</dbReference>
<name>A0A2M8PY46_9CHLR</name>
<dbReference type="EMBL" id="PGTL01000017">
    <property type="protein sequence ID" value="PJF42453.1"/>
    <property type="molecule type" value="Genomic_DNA"/>
</dbReference>
<dbReference type="GO" id="GO:0005524">
    <property type="term" value="F:ATP binding"/>
    <property type="evidence" value="ECO:0007669"/>
    <property type="project" value="UniProtKB-KW"/>
</dbReference>
<dbReference type="InterPro" id="IPR001962">
    <property type="entry name" value="Asn_synthase"/>
</dbReference>
<dbReference type="NCBIfam" id="TIGR01536">
    <property type="entry name" value="asn_synth_AEB"/>
    <property type="match status" value="1"/>
</dbReference>
<gene>
    <name evidence="14" type="primary">asnB</name>
    <name evidence="13" type="ORF">CUN49_04170</name>
    <name evidence="14" type="ORF">CUN50_04120</name>
</gene>
<evidence type="ECO:0000313" key="13">
    <source>
        <dbReference type="EMBL" id="PJF36696.1"/>
    </source>
</evidence>
<dbReference type="Proteomes" id="UP000229681">
    <property type="component" value="Unassembled WGS sequence"/>
</dbReference>
<dbReference type="SUPFAM" id="SSF56235">
    <property type="entry name" value="N-terminal nucleophile aminohydrolases (Ntn hydrolases)"/>
    <property type="match status" value="1"/>
</dbReference>
<evidence type="ECO:0000256" key="4">
    <source>
        <dbReference type="ARBA" id="ARBA00022741"/>
    </source>
</evidence>
<keyword evidence="4 10" id="KW-0547">Nucleotide-binding</keyword>
<dbReference type="PANTHER" id="PTHR43284">
    <property type="entry name" value="ASPARAGINE SYNTHETASE (GLUTAMINE-HYDROLYZING)"/>
    <property type="match status" value="1"/>
</dbReference>